<dbReference type="InterPro" id="IPR024983">
    <property type="entry name" value="CHAT_dom"/>
</dbReference>
<feature type="region of interest" description="Disordered" evidence="1">
    <location>
        <begin position="1"/>
        <end position="56"/>
    </location>
</feature>
<evidence type="ECO:0000256" key="1">
    <source>
        <dbReference type="SAM" id="MobiDB-lite"/>
    </source>
</evidence>
<protein>
    <submittedName>
        <fullName evidence="3">CHAT domain-containing protein</fullName>
    </submittedName>
</protein>
<dbReference type="Proteomes" id="UP001215280">
    <property type="component" value="Unassembled WGS sequence"/>
</dbReference>
<gene>
    <name evidence="3" type="ORF">DFH07DRAFT_886359</name>
</gene>
<dbReference type="AlphaFoldDB" id="A0AAD7J3L4"/>
<dbReference type="SUPFAM" id="SSF48452">
    <property type="entry name" value="TPR-like"/>
    <property type="match status" value="1"/>
</dbReference>
<reference evidence="3" key="1">
    <citation type="submission" date="2023-03" db="EMBL/GenBank/DDBJ databases">
        <title>Massive genome expansion in bonnet fungi (Mycena s.s.) driven by repeated elements and novel gene families across ecological guilds.</title>
        <authorList>
            <consortium name="Lawrence Berkeley National Laboratory"/>
            <person name="Harder C.B."/>
            <person name="Miyauchi S."/>
            <person name="Viragh M."/>
            <person name="Kuo A."/>
            <person name="Thoen E."/>
            <person name="Andreopoulos B."/>
            <person name="Lu D."/>
            <person name="Skrede I."/>
            <person name="Drula E."/>
            <person name="Henrissat B."/>
            <person name="Morin E."/>
            <person name="Kohler A."/>
            <person name="Barry K."/>
            <person name="LaButti K."/>
            <person name="Morin E."/>
            <person name="Salamov A."/>
            <person name="Lipzen A."/>
            <person name="Mereny Z."/>
            <person name="Hegedus B."/>
            <person name="Baldrian P."/>
            <person name="Stursova M."/>
            <person name="Weitz H."/>
            <person name="Taylor A."/>
            <person name="Grigoriev I.V."/>
            <person name="Nagy L.G."/>
            <person name="Martin F."/>
            <person name="Kauserud H."/>
        </authorList>
    </citation>
    <scope>NUCLEOTIDE SEQUENCE</scope>
    <source>
        <strain evidence="3">CBHHK188m</strain>
    </source>
</reference>
<dbReference type="InterPro" id="IPR011990">
    <property type="entry name" value="TPR-like_helical_dom_sf"/>
</dbReference>
<name>A0AAD7J3L4_9AGAR</name>
<comment type="caution">
    <text evidence="3">The sequence shown here is derived from an EMBL/GenBank/DDBJ whole genome shotgun (WGS) entry which is preliminary data.</text>
</comment>
<dbReference type="PANTHER" id="PTHR19959">
    <property type="entry name" value="KINESIN LIGHT CHAIN"/>
    <property type="match status" value="1"/>
</dbReference>
<evidence type="ECO:0000313" key="4">
    <source>
        <dbReference type="Proteomes" id="UP001215280"/>
    </source>
</evidence>
<organism evidence="3 4">
    <name type="scientific">Mycena maculata</name>
    <dbReference type="NCBI Taxonomy" id="230809"/>
    <lineage>
        <taxon>Eukaryota</taxon>
        <taxon>Fungi</taxon>
        <taxon>Dikarya</taxon>
        <taxon>Basidiomycota</taxon>
        <taxon>Agaricomycotina</taxon>
        <taxon>Agaricomycetes</taxon>
        <taxon>Agaricomycetidae</taxon>
        <taxon>Agaricales</taxon>
        <taxon>Marasmiineae</taxon>
        <taxon>Mycenaceae</taxon>
        <taxon>Mycena</taxon>
    </lineage>
</organism>
<dbReference type="SUPFAM" id="SSF81901">
    <property type="entry name" value="HCP-like"/>
    <property type="match status" value="1"/>
</dbReference>
<evidence type="ECO:0000313" key="3">
    <source>
        <dbReference type="EMBL" id="KAJ7754392.1"/>
    </source>
</evidence>
<dbReference type="Gene3D" id="1.25.40.10">
    <property type="entry name" value="Tetratricopeptide repeat domain"/>
    <property type="match status" value="4"/>
</dbReference>
<sequence>MSGQEVDPIPDDQHELHSEPGANVGPEASDSDSAEIQKMQELIEQMPAGHPDLPQHQEKLGNAFAQRYHKLGGLKDLKEAIFNKQEAVKATRADDSERAGRLHTLAVSLTDRCRRLRDQNDLEAALKIKQEVLDLTPTDHPDRPRYLQALAVSLSDRYRQLGDLDDLGSALQYNTEAVDLTPANHPDRPSRLHTLAAFLLDRYRRLGGLDDLEAALKIKQEVVNLAPADHPDRPRYLQALAVSYSDRYRRLGDLKDLEAAIQIDQEAMDLTPVNHPDRPGRLHTLAVFLSDRYQQLRNLNDLETALKIKQEVVSLTPTDHPDRPRCLQALAASYSDKYRRLGDLKDLEAAIQTDQEAMDLTPANHPDRSGCLQILAVSLLDRFRRLGNLNDLEVALKTQQSAVALTPKDHPDRPGCLQALAVLFKDRYWRLGDLQDLEAALQTEQEAVDLTPADHPERSRRLRSLTVSFTDRFQRLGDLDDLHTALKHNMEAVDLTPAGHPDRPGCLQSLAASFTARYQRLRDMKDIESAVQATQEALDLTPMNHPDRARYLKSLTESFRALSIQSGKTEDLEAVIQTAQEVVNLIPTNHPDRPKYLQVLAVSLSDRYHRSGDLRDLDAAMQKVQEAVDLTPDNHPNRAGLLQNLAVLFADRYRRSGNQMDLELVHIHYVVSFNTSIADPELSWKAALDWAAFSEEFQPLDAAAAYQAAFHLLPQILWMGHTIPVWHAAINRLDIASATSAAVRSFSKLGRLGSAVEILEQGVGTTFHQMLQLKPDVNQLSPDQAAVLQKLSSVLYSGTTINLGMIELERMELLKQIRKQPGLEHFLFPKPYSALAHAARNGPVVILNSHGEGCDGIIILNPDSEPAHVSLPGVTLRELQSQQNILKQLLRQCNINVRTPGSTKLSDHSEDLTSTVIQKGFKEVLVWLWTNVVGPVYQVLGSHGIDTGRLWWLPMGSFSGFPFHASAADDPFIHSYTATLGSLLEAQSKKSSSTQPDVGVIGVTHTGCGSENYLKGVEEEIKQIQSIIQSPNLKCLQGEQATPDAVKLQLQSCSWIHFACHGTQDLVEPMKSRLLLYEGNLELETILQMLFLDTEFIFLAASQTAMGDAELVNESFHISGGFIAAGFKSAVGTLWSMNDEDGSVVARLFYYYLFREGRQPQASDTAEALNLAVKELRAANVPYERWVPFVHLGV</sequence>
<dbReference type="Pfam" id="PF13374">
    <property type="entry name" value="TPR_10"/>
    <property type="match status" value="1"/>
</dbReference>
<dbReference type="EMBL" id="JARJLG010000067">
    <property type="protein sequence ID" value="KAJ7754392.1"/>
    <property type="molecule type" value="Genomic_DNA"/>
</dbReference>
<proteinExistence type="predicted"/>
<feature type="domain" description="CHAT" evidence="2">
    <location>
        <begin position="923"/>
        <end position="1193"/>
    </location>
</feature>
<dbReference type="PANTHER" id="PTHR19959:SF119">
    <property type="entry name" value="FUNGAL LIPASE-LIKE DOMAIN-CONTAINING PROTEIN"/>
    <property type="match status" value="1"/>
</dbReference>
<evidence type="ECO:0000259" key="2">
    <source>
        <dbReference type="Pfam" id="PF12770"/>
    </source>
</evidence>
<dbReference type="Pfam" id="PF12770">
    <property type="entry name" value="CHAT"/>
    <property type="match status" value="1"/>
</dbReference>
<keyword evidence="4" id="KW-1185">Reference proteome</keyword>
<accession>A0AAD7J3L4</accession>